<keyword evidence="1" id="KW-0479">Metal-binding</keyword>
<evidence type="ECO:0000256" key="1">
    <source>
        <dbReference type="ARBA" id="ARBA00022723"/>
    </source>
</evidence>
<reference evidence="7" key="1">
    <citation type="submission" date="2021-01" db="EMBL/GenBank/DDBJ databases">
        <authorList>
            <person name="Kaushik A."/>
        </authorList>
    </citation>
    <scope>NUCLEOTIDE SEQUENCE</scope>
    <source>
        <strain evidence="7">AG3-T5</strain>
    </source>
</reference>
<sequence length="613" mass="68609">MLAKHATLAAVAKPSATVPNLPVNHAHSPDTRYLFSHCYLSPANAFQCSWTADNNESNRPVTKQYIEGLRAKIQMLESEIALLKPSEEHTITVSSSTTQPTHDLYLTPAVMPSPITPSRSNSPYTQTAFSLAQYVNQTPPQAHQSLLHDGYLTPQEPLIQTAQSSFTHEVTVSGPDNALSSPAYQYIFNIDSSIALEEQPPEHRASMETQWNRYLPELGPIQLTRHEHDTLLSRGFSYGAAWLLGMLPDLFLRDMVGFLRSDSTRARGGWQYYSPLLHCSLLAFASPFSDDPGIRARSTRERFAAHAKQWLDEEFSYSNPSLILALILLSEYHLGIGEINTGHMYLGMSIRAARTRSGPSSLARDWFHWSTFIQEKLRALDMQRPSEMPEPNVPIVSPTAIRLSGRSTAGDSVEDMLTHTDYAAISTHCFMQNVKLVLISSTIPNVFQSGSAPIDLHLRLDSWFNSLPDGLLIRQRATLTQPPILALHIRYWWSILNLHLPFVNSSDHGQSVKMCNRATEKLVKLFGAYDTQFGFQYFPRNLLKAMHTCGQALIFERSQFNEKSKKRAITQEGIEMCLKGLCIAGETWDGEKSLMENLQALLAASDMIMVDGA</sequence>
<evidence type="ECO:0000256" key="2">
    <source>
        <dbReference type="ARBA" id="ARBA00022833"/>
    </source>
</evidence>
<dbReference type="CDD" id="cd12148">
    <property type="entry name" value="fungal_TF_MHR"/>
    <property type="match status" value="1"/>
</dbReference>
<dbReference type="EMBL" id="CAJMWW010000030">
    <property type="protein sequence ID" value="CAE6403335.1"/>
    <property type="molecule type" value="Genomic_DNA"/>
</dbReference>
<evidence type="ECO:0000313" key="8">
    <source>
        <dbReference type="Proteomes" id="UP000663841"/>
    </source>
</evidence>
<dbReference type="GO" id="GO:0046872">
    <property type="term" value="F:metal ion binding"/>
    <property type="evidence" value="ECO:0007669"/>
    <property type="project" value="UniProtKB-KW"/>
</dbReference>
<proteinExistence type="predicted"/>
<evidence type="ECO:0008006" key="9">
    <source>
        <dbReference type="Google" id="ProtNLM"/>
    </source>
</evidence>
<keyword evidence="5" id="KW-0804">Transcription</keyword>
<keyword evidence="4" id="KW-0238">DNA-binding</keyword>
<evidence type="ECO:0000256" key="4">
    <source>
        <dbReference type="ARBA" id="ARBA00023125"/>
    </source>
</evidence>
<evidence type="ECO:0000256" key="5">
    <source>
        <dbReference type="ARBA" id="ARBA00023163"/>
    </source>
</evidence>
<dbReference type="InterPro" id="IPR051615">
    <property type="entry name" value="Transcr_Regulatory_Elem"/>
</dbReference>
<dbReference type="GO" id="GO:0003677">
    <property type="term" value="F:DNA binding"/>
    <property type="evidence" value="ECO:0007669"/>
    <property type="project" value="UniProtKB-KW"/>
</dbReference>
<evidence type="ECO:0000313" key="7">
    <source>
        <dbReference type="EMBL" id="CAE6403335.1"/>
    </source>
</evidence>
<evidence type="ECO:0000256" key="6">
    <source>
        <dbReference type="ARBA" id="ARBA00023242"/>
    </source>
</evidence>
<dbReference type="PANTHER" id="PTHR31313:SF81">
    <property type="entry name" value="TY1 ENHANCER ACTIVATOR"/>
    <property type="match status" value="1"/>
</dbReference>
<keyword evidence="6" id="KW-0539">Nucleus</keyword>
<gene>
    <name evidence="7" type="ORF">RDB_LOCUS10691</name>
</gene>
<evidence type="ECO:0000256" key="3">
    <source>
        <dbReference type="ARBA" id="ARBA00023015"/>
    </source>
</evidence>
<dbReference type="AlphaFoldDB" id="A0A8H3A7K4"/>
<comment type="caution">
    <text evidence="7">The sequence shown here is derived from an EMBL/GenBank/DDBJ whole genome shotgun (WGS) entry which is preliminary data.</text>
</comment>
<protein>
    <recommendedName>
        <fullName evidence="9">Transcription factor domain-containing protein</fullName>
    </recommendedName>
</protein>
<organism evidence="7 8">
    <name type="scientific">Rhizoctonia solani</name>
    <dbReference type="NCBI Taxonomy" id="456999"/>
    <lineage>
        <taxon>Eukaryota</taxon>
        <taxon>Fungi</taxon>
        <taxon>Dikarya</taxon>
        <taxon>Basidiomycota</taxon>
        <taxon>Agaricomycotina</taxon>
        <taxon>Agaricomycetes</taxon>
        <taxon>Cantharellales</taxon>
        <taxon>Ceratobasidiaceae</taxon>
        <taxon>Rhizoctonia</taxon>
    </lineage>
</organism>
<accession>A0A8H3A7K4</accession>
<keyword evidence="3" id="KW-0805">Transcription regulation</keyword>
<name>A0A8H3A7K4_9AGAM</name>
<dbReference type="Proteomes" id="UP000663841">
    <property type="component" value="Unassembled WGS sequence"/>
</dbReference>
<keyword evidence="2" id="KW-0862">Zinc</keyword>
<dbReference type="PANTHER" id="PTHR31313">
    <property type="entry name" value="TY1 ENHANCER ACTIVATOR"/>
    <property type="match status" value="1"/>
</dbReference>